<evidence type="ECO:0000313" key="2">
    <source>
        <dbReference type="EMBL" id="MBW0510679.1"/>
    </source>
</evidence>
<proteinExistence type="predicted"/>
<comment type="caution">
    <text evidence="2">The sequence shown here is derived from an EMBL/GenBank/DDBJ whole genome shotgun (WGS) entry which is preliminary data.</text>
</comment>
<accession>A0A9Q3DWN8</accession>
<feature type="compositionally biased region" description="Low complexity" evidence="1">
    <location>
        <begin position="126"/>
        <end position="137"/>
    </location>
</feature>
<dbReference type="AlphaFoldDB" id="A0A9Q3DWN8"/>
<keyword evidence="3" id="KW-1185">Reference proteome</keyword>
<dbReference type="EMBL" id="AVOT02021705">
    <property type="protein sequence ID" value="MBW0510679.1"/>
    <property type="molecule type" value="Genomic_DNA"/>
</dbReference>
<evidence type="ECO:0000256" key="1">
    <source>
        <dbReference type="SAM" id="MobiDB-lite"/>
    </source>
</evidence>
<protein>
    <submittedName>
        <fullName evidence="2">Uncharacterized protein</fullName>
    </submittedName>
</protein>
<dbReference type="Proteomes" id="UP000765509">
    <property type="component" value="Unassembled WGS sequence"/>
</dbReference>
<name>A0A9Q3DWN8_9BASI</name>
<feature type="compositionally biased region" description="Polar residues" evidence="1">
    <location>
        <begin position="158"/>
        <end position="171"/>
    </location>
</feature>
<reference evidence="2" key="1">
    <citation type="submission" date="2021-03" db="EMBL/GenBank/DDBJ databases">
        <title>Draft genome sequence of rust myrtle Austropuccinia psidii MF-1, a brazilian biotype.</title>
        <authorList>
            <person name="Quecine M.C."/>
            <person name="Pachon D.M.R."/>
            <person name="Bonatelli M.L."/>
            <person name="Correr F.H."/>
            <person name="Franceschini L.M."/>
            <person name="Leite T.F."/>
            <person name="Margarido G.R.A."/>
            <person name="Almeida C.A."/>
            <person name="Ferrarezi J.A."/>
            <person name="Labate C.A."/>
        </authorList>
    </citation>
    <scope>NUCLEOTIDE SEQUENCE</scope>
    <source>
        <strain evidence="2">MF-1</strain>
    </source>
</reference>
<organism evidence="2 3">
    <name type="scientific">Austropuccinia psidii MF-1</name>
    <dbReference type="NCBI Taxonomy" id="1389203"/>
    <lineage>
        <taxon>Eukaryota</taxon>
        <taxon>Fungi</taxon>
        <taxon>Dikarya</taxon>
        <taxon>Basidiomycota</taxon>
        <taxon>Pucciniomycotina</taxon>
        <taxon>Pucciniomycetes</taxon>
        <taxon>Pucciniales</taxon>
        <taxon>Sphaerophragmiaceae</taxon>
        <taxon>Austropuccinia</taxon>
    </lineage>
</organism>
<gene>
    <name evidence="2" type="ORF">O181_050394</name>
</gene>
<feature type="region of interest" description="Disordered" evidence="1">
    <location>
        <begin position="86"/>
        <end position="105"/>
    </location>
</feature>
<evidence type="ECO:0000313" key="3">
    <source>
        <dbReference type="Proteomes" id="UP000765509"/>
    </source>
</evidence>
<feature type="region of interest" description="Disordered" evidence="1">
    <location>
        <begin position="126"/>
        <end position="188"/>
    </location>
</feature>
<sequence>MNTLTPDGWLLHLDSVTSSRQRDVGRWTNVGGPIPVGGRPIHSSSEVLISRINNEGIVKRIRQISNSAPNLDAEGSDQLDGEEVEVVPNSAGNPSNTSPSQPPSKIFQSQLILSTPRTFQPTLSTIPTSISPSSPHSSHTRPALIPEVRTSPIKKSRNSPMVTSQQLQPVASISRRREELSPLLFPAA</sequence>